<feature type="region of interest" description="Disordered" evidence="1">
    <location>
        <begin position="1"/>
        <end position="66"/>
    </location>
</feature>
<dbReference type="EMBL" id="BLXT01002806">
    <property type="protein sequence ID" value="GFN97757.1"/>
    <property type="molecule type" value="Genomic_DNA"/>
</dbReference>
<accession>A0AAV3ZSD3</accession>
<comment type="caution">
    <text evidence="2">The sequence shown here is derived from an EMBL/GenBank/DDBJ whole genome shotgun (WGS) entry which is preliminary data.</text>
</comment>
<gene>
    <name evidence="2" type="ORF">PoB_002426300</name>
</gene>
<keyword evidence="3" id="KW-1185">Reference proteome</keyword>
<proteinExistence type="predicted"/>
<dbReference type="Proteomes" id="UP000735302">
    <property type="component" value="Unassembled WGS sequence"/>
</dbReference>
<feature type="compositionally biased region" description="Low complexity" evidence="1">
    <location>
        <begin position="1"/>
        <end position="21"/>
    </location>
</feature>
<name>A0AAV3ZSD3_9GAST</name>
<sequence length="108" mass="11461">MTTLVLTTTNTTTSTSTTSTTRSIAPQIPQPELPVVRPATLSKPSLASPVQLPSLTPRPPIPYHTTTTSITCTTTHYSTFPSTIMYINNSTSLISTSRTATTNAASPH</sequence>
<evidence type="ECO:0000313" key="3">
    <source>
        <dbReference type="Proteomes" id="UP000735302"/>
    </source>
</evidence>
<dbReference type="AlphaFoldDB" id="A0AAV3ZSD3"/>
<evidence type="ECO:0000313" key="2">
    <source>
        <dbReference type="EMBL" id="GFN97757.1"/>
    </source>
</evidence>
<evidence type="ECO:0000256" key="1">
    <source>
        <dbReference type="SAM" id="MobiDB-lite"/>
    </source>
</evidence>
<protein>
    <submittedName>
        <fullName evidence="2">Uncharacterized protein</fullName>
    </submittedName>
</protein>
<reference evidence="2 3" key="1">
    <citation type="journal article" date="2021" name="Elife">
        <title>Chloroplast acquisition without the gene transfer in kleptoplastic sea slugs, Plakobranchus ocellatus.</title>
        <authorList>
            <person name="Maeda T."/>
            <person name="Takahashi S."/>
            <person name="Yoshida T."/>
            <person name="Shimamura S."/>
            <person name="Takaki Y."/>
            <person name="Nagai Y."/>
            <person name="Toyoda A."/>
            <person name="Suzuki Y."/>
            <person name="Arimoto A."/>
            <person name="Ishii H."/>
            <person name="Satoh N."/>
            <person name="Nishiyama T."/>
            <person name="Hasebe M."/>
            <person name="Maruyama T."/>
            <person name="Minagawa J."/>
            <person name="Obokata J."/>
            <person name="Shigenobu S."/>
        </authorList>
    </citation>
    <scope>NUCLEOTIDE SEQUENCE [LARGE SCALE GENOMIC DNA]</scope>
</reference>
<organism evidence="2 3">
    <name type="scientific">Plakobranchus ocellatus</name>
    <dbReference type="NCBI Taxonomy" id="259542"/>
    <lineage>
        <taxon>Eukaryota</taxon>
        <taxon>Metazoa</taxon>
        <taxon>Spiralia</taxon>
        <taxon>Lophotrochozoa</taxon>
        <taxon>Mollusca</taxon>
        <taxon>Gastropoda</taxon>
        <taxon>Heterobranchia</taxon>
        <taxon>Euthyneura</taxon>
        <taxon>Panpulmonata</taxon>
        <taxon>Sacoglossa</taxon>
        <taxon>Placobranchoidea</taxon>
        <taxon>Plakobranchidae</taxon>
        <taxon>Plakobranchus</taxon>
    </lineage>
</organism>